<feature type="region of interest" description="Disordered" evidence="1">
    <location>
        <begin position="60"/>
        <end position="85"/>
    </location>
</feature>
<name>A0A8X7UED3_BRACI</name>
<dbReference type="EMBL" id="JAAMPC010000012">
    <property type="protein sequence ID" value="KAG2274411.1"/>
    <property type="molecule type" value="Genomic_DNA"/>
</dbReference>
<sequence length="120" mass="13607">MMRESLKITPFAMLSPSAAGIREAQHWSFYFFQIIYIPGNLNAVAECVKALLPALKHAPKQIKGDKREREKHPKHMAEATAPPADTWEQTTQKMVAVLVLTETSQLLWSMNQSPSECKHF</sequence>
<dbReference type="AlphaFoldDB" id="A0A8X7UED3"/>
<accession>A0A8X7UED3</accession>
<protein>
    <submittedName>
        <fullName evidence="2">Uncharacterized protein</fullName>
    </submittedName>
</protein>
<keyword evidence="3" id="KW-1185">Reference proteome</keyword>
<dbReference type="Proteomes" id="UP000886595">
    <property type="component" value="Unassembled WGS sequence"/>
</dbReference>
<dbReference type="SUPFAM" id="SSF53218">
    <property type="entry name" value="Molybdenum cofactor biosynthesis proteins"/>
    <property type="match status" value="1"/>
</dbReference>
<reference evidence="2 3" key="1">
    <citation type="submission" date="2020-02" db="EMBL/GenBank/DDBJ databases">
        <authorList>
            <person name="Ma Q."/>
            <person name="Huang Y."/>
            <person name="Song X."/>
            <person name="Pei D."/>
        </authorList>
    </citation>
    <scope>NUCLEOTIDE SEQUENCE [LARGE SCALE GENOMIC DNA]</scope>
    <source>
        <strain evidence="2">Sxm20200214</strain>
        <tissue evidence="2">Leaf</tissue>
    </source>
</reference>
<comment type="caution">
    <text evidence="2">The sequence shown here is derived from an EMBL/GenBank/DDBJ whole genome shotgun (WGS) entry which is preliminary data.</text>
</comment>
<dbReference type="Gene3D" id="3.40.980.10">
    <property type="entry name" value="MoaB/Mog-like domain"/>
    <property type="match status" value="1"/>
</dbReference>
<evidence type="ECO:0000313" key="2">
    <source>
        <dbReference type="EMBL" id="KAG2274411.1"/>
    </source>
</evidence>
<evidence type="ECO:0000256" key="1">
    <source>
        <dbReference type="SAM" id="MobiDB-lite"/>
    </source>
</evidence>
<proteinExistence type="predicted"/>
<gene>
    <name evidence="2" type="ORF">Bca52824_056966</name>
</gene>
<dbReference type="InterPro" id="IPR036425">
    <property type="entry name" value="MoaB/Mog-like_dom_sf"/>
</dbReference>
<evidence type="ECO:0000313" key="3">
    <source>
        <dbReference type="Proteomes" id="UP000886595"/>
    </source>
</evidence>
<dbReference type="OrthoDB" id="4349954at2759"/>
<organism evidence="2 3">
    <name type="scientific">Brassica carinata</name>
    <name type="common">Ethiopian mustard</name>
    <name type="synonym">Abyssinian cabbage</name>
    <dbReference type="NCBI Taxonomy" id="52824"/>
    <lineage>
        <taxon>Eukaryota</taxon>
        <taxon>Viridiplantae</taxon>
        <taxon>Streptophyta</taxon>
        <taxon>Embryophyta</taxon>
        <taxon>Tracheophyta</taxon>
        <taxon>Spermatophyta</taxon>
        <taxon>Magnoliopsida</taxon>
        <taxon>eudicotyledons</taxon>
        <taxon>Gunneridae</taxon>
        <taxon>Pentapetalae</taxon>
        <taxon>rosids</taxon>
        <taxon>malvids</taxon>
        <taxon>Brassicales</taxon>
        <taxon>Brassicaceae</taxon>
        <taxon>Brassiceae</taxon>
        <taxon>Brassica</taxon>
    </lineage>
</organism>
<feature type="compositionally biased region" description="Basic and acidic residues" evidence="1">
    <location>
        <begin position="62"/>
        <end position="77"/>
    </location>
</feature>